<feature type="region of interest" description="Disordered" evidence="3">
    <location>
        <begin position="50"/>
        <end position="75"/>
    </location>
</feature>
<dbReference type="InterPro" id="IPR011257">
    <property type="entry name" value="DNA_glycosylase"/>
</dbReference>
<evidence type="ECO:0000313" key="4">
    <source>
        <dbReference type="EMBL" id="KAJ9667492.1"/>
    </source>
</evidence>
<name>A0ABQ9P522_9PEZI</name>
<dbReference type="Proteomes" id="UP001172684">
    <property type="component" value="Unassembled WGS sequence"/>
</dbReference>
<dbReference type="PANTHER" id="PTHR15074">
    <property type="entry name" value="METHYL-CPG-BINDING PROTEIN"/>
    <property type="match status" value="1"/>
</dbReference>
<feature type="region of interest" description="Disordered" evidence="3">
    <location>
        <begin position="1"/>
        <end position="31"/>
    </location>
</feature>
<evidence type="ECO:0000256" key="2">
    <source>
        <dbReference type="ARBA" id="ARBA00023242"/>
    </source>
</evidence>
<keyword evidence="5" id="KW-1185">Reference proteome</keyword>
<dbReference type="InterPro" id="IPR045138">
    <property type="entry name" value="MeCP2/MBD4"/>
</dbReference>
<dbReference type="EMBL" id="JAPDRL010000012">
    <property type="protein sequence ID" value="KAJ9667492.1"/>
    <property type="molecule type" value="Genomic_DNA"/>
</dbReference>
<accession>A0ABQ9P522</accession>
<dbReference type="SUPFAM" id="SSF48150">
    <property type="entry name" value="DNA-glycosylase"/>
    <property type="match status" value="1"/>
</dbReference>
<evidence type="ECO:0000256" key="1">
    <source>
        <dbReference type="ARBA" id="ARBA00004123"/>
    </source>
</evidence>
<evidence type="ECO:0008006" key="6">
    <source>
        <dbReference type="Google" id="ProtNLM"/>
    </source>
</evidence>
<dbReference type="Gene3D" id="1.10.340.30">
    <property type="entry name" value="Hypothetical protein, domain 2"/>
    <property type="match status" value="1"/>
</dbReference>
<evidence type="ECO:0000256" key="3">
    <source>
        <dbReference type="SAM" id="MobiDB-lite"/>
    </source>
</evidence>
<organism evidence="4 5">
    <name type="scientific">Coniosporium apollinis</name>
    <dbReference type="NCBI Taxonomy" id="61459"/>
    <lineage>
        <taxon>Eukaryota</taxon>
        <taxon>Fungi</taxon>
        <taxon>Dikarya</taxon>
        <taxon>Ascomycota</taxon>
        <taxon>Pezizomycotina</taxon>
        <taxon>Dothideomycetes</taxon>
        <taxon>Dothideomycetes incertae sedis</taxon>
        <taxon>Coniosporium</taxon>
    </lineage>
</organism>
<comment type="caution">
    <text evidence="4">The sequence shown here is derived from an EMBL/GenBank/DDBJ whole genome shotgun (WGS) entry which is preliminary data.</text>
</comment>
<dbReference type="PANTHER" id="PTHR15074:SF0">
    <property type="entry name" value="METHYL-CPG-BINDING DOMAIN PROTEIN 4-LIKE PROTEIN"/>
    <property type="match status" value="1"/>
</dbReference>
<evidence type="ECO:0000313" key="5">
    <source>
        <dbReference type="Proteomes" id="UP001172684"/>
    </source>
</evidence>
<keyword evidence="2" id="KW-0539">Nucleus</keyword>
<reference evidence="4" key="1">
    <citation type="submission" date="2022-10" db="EMBL/GenBank/DDBJ databases">
        <title>Culturing micro-colonial fungi from biological soil crusts in the Mojave desert and describing Neophaeococcomyces mojavensis, and introducing the new genera and species Taxawa tesnikishii.</title>
        <authorList>
            <person name="Kurbessoian T."/>
            <person name="Stajich J.E."/>
        </authorList>
    </citation>
    <scope>NUCLEOTIDE SEQUENCE</scope>
    <source>
        <strain evidence="4">TK_1</strain>
    </source>
</reference>
<proteinExistence type="predicted"/>
<sequence>MVVTRSQTKVRDVVNPSSSKPIRKARKSRKDVSSKIITVSTKLTKTKIKTKKSTLEPELSTLIPPRPPTRPASSTSYGLIQDHLASIATTPQQCIYTVLIQCILWNQTSGRQARPVLSALLTLYPDAAALAQADLGALTTMLQPLGLHNIRAARLLAFAKAWLAAPPCAERRYRKLHYPLKGSGTDIKASEVLGLEDEREGWEVAHLPGVGAYALDSFRLVCRDWLRGVGREGWEREGEGEGKRVDGEGRKVEPEWMRIEGDKGRVVPLDKDLRKALVWRWGREGWVWDPVTGRKRRMNGREGEVSEAAEEILDK</sequence>
<comment type="subcellular location">
    <subcellularLocation>
        <location evidence="1">Nucleus</location>
    </subcellularLocation>
</comment>
<protein>
    <recommendedName>
        <fullName evidence="6">HhH-GPD domain-containing protein</fullName>
    </recommendedName>
</protein>
<gene>
    <name evidence="4" type="ORF">H2201_002361</name>
</gene>